<protein>
    <submittedName>
        <fullName evidence="1">Uncharacterized protein</fullName>
    </submittedName>
</protein>
<evidence type="ECO:0000313" key="2">
    <source>
        <dbReference type="Proteomes" id="UP000270094"/>
    </source>
</evidence>
<keyword evidence="2" id="KW-1185">Reference proteome</keyword>
<dbReference type="EMBL" id="UYYB01023045">
    <property type="protein sequence ID" value="VDM71990.1"/>
    <property type="molecule type" value="Genomic_DNA"/>
</dbReference>
<reference evidence="1 2" key="1">
    <citation type="submission" date="2018-11" db="EMBL/GenBank/DDBJ databases">
        <authorList>
            <consortium name="Pathogen Informatics"/>
        </authorList>
    </citation>
    <scope>NUCLEOTIDE SEQUENCE [LARGE SCALE GENOMIC DNA]</scope>
</reference>
<dbReference type="Proteomes" id="UP000270094">
    <property type="component" value="Unassembled WGS sequence"/>
</dbReference>
<gene>
    <name evidence="1" type="ORF">SVUK_LOCUS6988</name>
</gene>
<sequence>MSTDSKLYAHSMSVIQKANTAATQQLYLADAATSNLNSNPQPGNPHAETSQIQLQETRGPYIGKKEVSKRGKHPVLVYLLAETSYSFALARRGARHDSYICIGCEKSGAWKSIKV</sequence>
<organism evidence="1 2">
    <name type="scientific">Strongylus vulgaris</name>
    <name type="common">Blood worm</name>
    <dbReference type="NCBI Taxonomy" id="40348"/>
    <lineage>
        <taxon>Eukaryota</taxon>
        <taxon>Metazoa</taxon>
        <taxon>Ecdysozoa</taxon>
        <taxon>Nematoda</taxon>
        <taxon>Chromadorea</taxon>
        <taxon>Rhabditida</taxon>
        <taxon>Rhabditina</taxon>
        <taxon>Rhabditomorpha</taxon>
        <taxon>Strongyloidea</taxon>
        <taxon>Strongylidae</taxon>
        <taxon>Strongylus</taxon>
    </lineage>
</organism>
<evidence type="ECO:0000313" key="1">
    <source>
        <dbReference type="EMBL" id="VDM71990.1"/>
    </source>
</evidence>
<dbReference type="OrthoDB" id="10497764at2759"/>
<dbReference type="AlphaFoldDB" id="A0A3P7IGA7"/>
<accession>A0A3P7IGA7</accession>
<proteinExistence type="predicted"/>
<name>A0A3P7IGA7_STRVU</name>